<dbReference type="InterPro" id="IPR002177">
    <property type="entry name" value="DPS_DNA-bd"/>
</dbReference>
<dbReference type="PIRSF" id="PIRSF005900">
    <property type="entry name" value="Dps"/>
    <property type="match status" value="1"/>
</dbReference>
<accession>A0A2K9VCK5</accession>
<evidence type="ECO:0000256" key="1">
    <source>
        <dbReference type="ARBA" id="ARBA00009497"/>
    </source>
</evidence>
<dbReference type="InterPro" id="IPR012347">
    <property type="entry name" value="Ferritin-like"/>
</dbReference>
<protein>
    <submittedName>
        <fullName evidence="3">DNA-binding ferritin-like protein</fullName>
        <ecNumber evidence="3">1.16.3.1</ecNumber>
    </submittedName>
</protein>
<keyword evidence="3" id="KW-0560">Oxidoreductase</keyword>
<dbReference type="CDD" id="cd01043">
    <property type="entry name" value="DPS"/>
    <property type="match status" value="1"/>
</dbReference>
<feature type="domain" description="Ferritin/DPS" evidence="2">
    <location>
        <begin position="10"/>
        <end position="151"/>
    </location>
</feature>
<dbReference type="Gene3D" id="1.20.1260.10">
    <property type="match status" value="1"/>
</dbReference>
<dbReference type="GeneID" id="54988658"/>
<dbReference type="GO" id="GO:0003677">
    <property type="term" value="F:DNA binding"/>
    <property type="evidence" value="ECO:0007669"/>
    <property type="project" value="UniProtKB-KW"/>
</dbReference>
<name>A0A2K9VCK5_9CAUD</name>
<proteinExistence type="inferred from homology"/>
<dbReference type="GO" id="GO:0008199">
    <property type="term" value="F:ferric iron binding"/>
    <property type="evidence" value="ECO:0007669"/>
    <property type="project" value="InterPro"/>
</dbReference>
<sequence length="159" mass="17871">MKSYSNEYINMLQVTQANLQQAHETAWAIHWLMRGSRFLTDHPLIDGMLEELFEETDWIAERIIQVGGMPLTSLNQVIQKTTMNDVPSVYNDDTNDSVKQLVDIFEVLDDTYNNLHSGASDAGDVVTTSQVEQYLGYVEKTIWMLNAELNKPAAGGSNG</sequence>
<organism evidence="3 4">
    <name type="scientific">Lactobacillus phage Bacchae</name>
    <dbReference type="NCBI Taxonomy" id="2079429"/>
    <lineage>
        <taxon>Viruses</taxon>
        <taxon>Duplodnaviria</taxon>
        <taxon>Heunggongvirae</taxon>
        <taxon>Uroviricota</taxon>
        <taxon>Caudoviricetes</taxon>
        <taxon>Herelleviridae</taxon>
        <taxon>Harbinvirus</taxon>
        <taxon>Harbinvirus bacchae</taxon>
    </lineage>
</organism>
<evidence type="ECO:0000313" key="4">
    <source>
        <dbReference type="Proteomes" id="UP000241463"/>
    </source>
</evidence>
<dbReference type="EMBL" id="MG765277">
    <property type="protein sequence ID" value="AUV59929.1"/>
    <property type="molecule type" value="Genomic_DNA"/>
</dbReference>
<dbReference type="SUPFAM" id="SSF47240">
    <property type="entry name" value="Ferritin-like"/>
    <property type="match status" value="1"/>
</dbReference>
<dbReference type="InterPro" id="IPR008331">
    <property type="entry name" value="Ferritin_DPS_dom"/>
</dbReference>
<dbReference type="PANTHER" id="PTHR42932:SF1">
    <property type="entry name" value="GENERAL STRESS PROTEIN 20U"/>
    <property type="match status" value="1"/>
</dbReference>
<dbReference type="EC" id="1.16.3.1" evidence="3"/>
<dbReference type="RefSeq" id="YP_009798213.1">
    <property type="nucleotide sequence ID" value="NC_047924.1"/>
</dbReference>
<keyword evidence="4" id="KW-1185">Reference proteome</keyword>
<evidence type="ECO:0000259" key="2">
    <source>
        <dbReference type="Pfam" id="PF00210"/>
    </source>
</evidence>
<keyword evidence="3" id="KW-0238">DNA-binding</keyword>
<comment type="similarity">
    <text evidence="1">Belongs to the Dps family.</text>
</comment>
<dbReference type="InterPro" id="IPR009078">
    <property type="entry name" value="Ferritin-like_SF"/>
</dbReference>
<dbReference type="KEGG" id="vg:54988658"/>
<dbReference type="GO" id="GO:0004322">
    <property type="term" value="F:ferroxidase activity"/>
    <property type="evidence" value="ECO:0007669"/>
    <property type="project" value="UniProtKB-EC"/>
</dbReference>
<dbReference type="PRINTS" id="PR01346">
    <property type="entry name" value="HELNAPAPROT"/>
</dbReference>
<dbReference type="PANTHER" id="PTHR42932">
    <property type="entry name" value="GENERAL STRESS PROTEIN 20U"/>
    <property type="match status" value="1"/>
</dbReference>
<reference evidence="3 4" key="1">
    <citation type="submission" date="2018-01" db="EMBL/GenBank/DDBJ databases">
        <title>Lactobacillus phages that infect wine-derived L. plantarum strains.</title>
        <authorList>
            <person name="Kyrkou I."/>
            <person name="Hestbjerg Hansen L."/>
        </authorList>
    </citation>
    <scope>NUCLEOTIDE SEQUENCE [LARGE SCALE GENOMIC DNA]</scope>
</reference>
<dbReference type="Proteomes" id="UP000241463">
    <property type="component" value="Segment"/>
</dbReference>
<evidence type="ECO:0000313" key="3">
    <source>
        <dbReference type="EMBL" id="AUV59929.1"/>
    </source>
</evidence>
<dbReference type="Pfam" id="PF00210">
    <property type="entry name" value="Ferritin"/>
    <property type="match status" value="1"/>
</dbReference>